<reference evidence="2" key="1">
    <citation type="submission" date="2019-08" db="EMBL/GenBank/DDBJ databases">
        <authorList>
            <person name="Kucharzyk K."/>
            <person name="Murdoch R.W."/>
            <person name="Higgins S."/>
            <person name="Loffler F."/>
        </authorList>
    </citation>
    <scope>NUCLEOTIDE SEQUENCE</scope>
</reference>
<proteinExistence type="predicted"/>
<dbReference type="EMBL" id="VSSQ01032678">
    <property type="protein sequence ID" value="MPM84019.1"/>
    <property type="molecule type" value="Genomic_DNA"/>
</dbReference>
<protein>
    <submittedName>
        <fullName evidence="2">Uncharacterized protein</fullName>
    </submittedName>
</protein>
<name>A0A645D490_9ZZZZ</name>
<keyword evidence="1" id="KW-1133">Transmembrane helix</keyword>
<feature type="transmembrane region" description="Helical" evidence="1">
    <location>
        <begin position="6"/>
        <end position="27"/>
    </location>
</feature>
<gene>
    <name evidence="2" type="ORF">SDC9_131089</name>
</gene>
<sequence>MAAVPVTVYMVVETGLTTILLVVSPVLHSYVVPIMSDVTVNVDASPTQIADDETEIDNTGFGKTVMVTEPVVIQPSGLVTVTL</sequence>
<evidence type="ECO:0000256" key="1">
    <source>
        <dbReference type="SAM" id="Phobius"/>
    </source>
</evidence>
<keyword evidence="1" id="KW-0472">Membrane</keyword>
<comment type="caution">
    <text evidence="2">The sequence shown here is derived from an EMBL/GenBank/DDBJ whole genome shotgun (WGS) entry which is preliminary data.</text>
</comment>
<organism evidence="2">
    <name type="scientific">bioreactor metagenome</name>
    <dbReference type="NCBI Taxonomy" id="1076179"/>
    <lineage>
        <taxon>unclassified sequences</taxon>
        <taxon>metagenomes</taxon>
        <taxon>ecological metagenomes</taxon>
    </lineage>
</organism>
<evidence type="ECO:0000313" key="2">
    <source>
        <dbReference type="EMBL" id="MPM84019.1"/>
    </source>
</evidence>
<accession>A0A645D490</accession>
<dbReference type="AlphaFoldDB" id="A0A645D490"/>
<keyword evidence="1" id="KW-0812">Transmembrane</keyword>